<comment type="caution">
    <text evidence="1">The sequence shown here is derived from an EMBL/GenBank/DDBJ whole genome shotgun (WGS) entry which is preliminary data.</text>
</comment>
<proteinExistence type="predicted"/>
<sequence>MLKSKEYYKLILSELKKDNIIENFEKVNGKITKIMEIDVTDSPENIDQKTDLDKGIYAFLASFDYLDIEVGIVVDINKLKPLSPFWIVKQENSKGKIDKKAMKFFLETLIENLEEGKTNFPLFVFYNNKNKFSVSPNVIDPLDIMKK</sequence>
<dbReference type="RefSeq" id="WP_176270122.1">
    <property type="nucleotide sequence ID" value="NZ_JABVBA010000012.1"/>
</dbReference>
<dbReference type="EMBL" id="JABVBA010000012">
    <property type="protein sequence ID" value="NVF12305.1"/>
    <property type="molecule type" value="Genomic_DNA"/>
</dbReference>
<gene>
    <name evidence="1" type="ORF">HV819_10090</name>
</gene>
<organism evidence="1 2">
    <name type="scientific">Anaerococcus faecalis</name>
    <dbReference type="NCBI Taxonomy" id="2742993"/>
    <lineage>
        <taxon>Bacteria</taxon>
        <taxon>Bacillati</taxon>
        <taxon>Bacillota</taxon>
        <taxon>Tissierellia</taxon>
        <taxon>Tissierellales</taxon>
        <taxon>Peptoniphilaceae</taxon>
        <taxon>Anaerococcus</taxon>
    </lineage>
</organism>
<dbReference type="Proteomes" id="UP000540919">
    <property type="component" value="Unassembled WGS sequence"/>
</dbReference>
<name>A0ABX2NC56_9FIRM</name>
<keyword evidence="2" id="KW-1185">Reference proteome</keyword>
<evidence type="ECO:0000313" key="2">
    <source>
        <dbReference type="Proteomes" id="UP000540919"/>
    </source>
</evidence>
<accession>A0ABX2NC56</accession>
<evidence type="ECO:0000313" key="1">
    <source>
        <dbReference type="EMBL" id="NVF12305.1"/>
    </source>
</evidence>
<protein>
    <submittedName>
        <fullName evidence="1">Uncharacterized protein</fullName>
    </submittedName>
</protein>
<reference evidence="1 2" key="1">
    <citation type="submission" date="2020-06" db="EMBL/GenBank/DDBJ databases">
        <title>Anaerococcus sp. nov., isolated form swine feces.</title>
        <authorList>
            <person name="Yu S."/>
        </authorList>
    </citation>
    <scope>NUCLEOTIDE SEQUENCE [LARGE SCALE GENOMIC DNA]</scope>
    <source>
        <strain evidence="1 2">AGMB00486</strain>
    </source>
</reference>